<keyword evidence="3" id="KW-1185">Reference proteome</keyword>
<comment type="caution">
    <text evidence="2">The sequence shown here is derived from an EMBL/GenBank/DDBJ whole genome shotgun (WGS) entry which is preliminary data.</text>
</comment>
<accession>A0A4S8NRG5</accession>
<reference evidence="2 3" key="1">
    <citation type="submission" date="2019-04" db="EMBL/GenBank/DDBJ databases">
        <title>Genome sequence of strain shin9-1.</title>
        <authorList>
            <person name="Gao J."/>
            <person name="Sun J."/>
        </authorList>
    </citation>
    <scope>NUCLEOTIDE SEQUENCE [LARGE SCALE GENOMIC DNA]</scope>
    <source>
        <strain evidence="3">shin9-1</strain>
    </source>
</reference>
<sequence length="195" mass="21686">MKPVLFAAAGLAALAISPASTKAEDASWGCQILLCAASQSPSWHGVPYCVPPMKRLISAMAKPGFSWPICYEAKAGKPGYEPYEECPAGMTAVSSRTDGDRPFLGRDDKDQCTKTVNQCSNRAAFRTQFGDKRENERKGVTIRQINQNNDNDVFNRDNGCMVQITQPRPRRADPYYFDIPNDKGVKQRAWFNLND</sequence>
<gene>
    <name evidence="2" type="ORF">FAA97_20000</name>
</gene>
<dbReference type="Proteomes" id="UP000308828">
    <property type="component" value="Unassembled WGS sequence"/>
</dbReference>
<protein>
    <submittedName>
        <fullName evidence="2">Uncharacterized protein</fullName>
    </submittedName>
</protein>
<proteinExistence type="predicted"/>
<evidence type="ECO:0000313" key="2">
    <source>
        <dbReference type="EMBL" id="THV19863.1"/>
    </source>
</evidence>
<evidence type="ECO:0000313" key="3">
    <source>
        <dbReference type="Proteomes" id="UP000308828"/>
    </source>
</evidence>
<dbReference type="EMBL" id="STGV01000009">
    <property type="protein sequence ID" value="THV19863.1"/>
    <property type="molecule type" value="Genomic_DNA"/>
</dbReference>
<feature type="chain" id="PRO_5020254458" evidence="1">
    <location>
        <begin position="24"/>
        <end position="195"/>
    </location>
</feature>
<dbReference type="AlphaFoldDB" id="A0A4S8NRG5"/>
<feature type="signal peptide" evidence="1">
    <location>
        <begin position="1"/>
        <end position="23"/>
    </location>
</feature>
<organism evidence="2 3">
    <name type="scientific">Peteryoungia ipomoeae</name>
    <dbReference type="NCBI Taxonomy" id="1210932"/>
    <lineage>
        <taxon>Bacteria</taxon>
        <taxon>Pseudomonadati</taxon>
        <taxon>Pseudomonadota</taxon>
        <taxon>Alphaproteobacteria</taxon>
        <taxon>Hyphomicrobiales</taxon>
        <taxon>Rhizobiaceae</taxon>
        <taxon>Peteryoungia</taxon>
    </lineage>
</organism>
<evidence type="ECO:0000256" key="1">
    <source>
        <dbReference type="SAM" id="SignalP"/>
    </source>
</evidence>
<dbReference type="OrthoDB" id="8162253at2"/>
<keyword evidence="1" id="KW-0732">Signal</keyword>
<name>A0A4S8NRG5_9HYPH</name>